<reference evidence="2" key="1">
    <citation type="journal article" date="2024" name="Int. J. Syst. Evol. Microbiol.">
        <title>Brooklawnia propionicigenes sp. nov., a facultatively anaerobic, propionate-producing bacterium isolated from a methanogenic reactor treating waste from cattle farms.</title>
        <authorList>
            <person name="Akita Y."/>
            <person name="Ueki A."/>
            <person name="Tonouchi A."/>
            <person name="Sugawara Y."/>
            <person name="Honma S."/>
            <person name="Kaku N."/>
            <person name="Ueki K."/>
        </authorList>
    </citation>
    <scope>NUCLEOTIDE SEQUENCE</scope>
    <source>
        <strain evidence="2">SH051</strain>
    </source>
</reference>
<dbReference type="RefSeq" id="WP_286265960.1">
    <property type="nucleotide sequence ID" value="NZ_AP028056.1"/>
</dbReference>
<dbReference type="Gene3D" id="1.20.1260.10">
    <property type="match status" value="1"/>
</dbReference>
<evidence type="ECO:0000259" key="1">
    <source>
        <dbReference type="Pfam" id="PF13794"/>
    </source>
</evidence>
<dbReference type="KEGG" id="broo:brsh051_27310"/>
<evidence type="ECO:0000313" key="3">
    <source>
        <dbReference type="Proteomes" id="UP001431656"/>
    </source>
</evidence>
<keyword evidence="3" id="KW-1185">Reference proteome</keyword>
<dbReference type="AlphaFoldDB" id="A0AAN0KJP3"/>
<proteinExistence type="predicted"/>
<feature type="domain" description="Ferritin-like" evidence="1">
    <location>
        <begin position="9"/>
        <end position="187"/>
    </location>
</feature>
<sequence length="218" mass="23784">MSKEIPAEPVTALLAWLAYQNLWVAESLIAHQGVRTELGDRLTVARLSSDALCRFTAACDAIPGGQSAAQEAMAPMLSPVDEFWTMTKPRVQVEQRLRLLVLASIELELVQRLEDRLPEPARSVLTPAAGLWRAIDHGSSQVLEATTTHTRSVDELSLYARRLLGEVVVMAQRLLVRQADLRIVLAGEADEELSISTAVLDDVLQATAARLAQLGLSV</sequence>
<accession>A0AAN0KJP3</accession>
<organism evidence="2 3">
    <name type="scientific">Brooklawnia propionicigenes</name>
    <dbReference type="NCBI Taxonomy" id="3041175"/>
    <lineage>
        <taxon>Bacteria</taxon>
        <taxon>Bacillati</taxon>
        <taxon>Actinomycetota</taxon>
        <taxon>Actinomycetes</taxon>
        <taxon>Propionibacteriales</taxon>
        <taxon>Propionibacteriaceae</taxon>
        <taxon>Brooklawnia</taxon>
    </lineage>
</organism>
<dbReference type="Pfam" id="PF13794">
    <property type="entry name" value="MiaE_2"/>
    <property type="match status" value="1"/>
</dbReference>
<name>A0AAN0KJP3_9ACTN</name>
<protein>
    <submittedName>
        <fullName evidence="2">Ferritin-like fold-containing protein</fullName>
    </submittedName>
</protein>
<dbReference type="EMBL" id="AP028056">
    <property type="protein sequence ID" value="BEH03450.1"/>
    <property type="molecule type" value="Genomic_DNA"/>
</dbReference>
<evidence type="ECO:0000313" key="2">
    <source>
        <dbReference type="EMBL" id="BEH03450.1"/>
    </source>
</evidence>
<dbReference type="Proteomes" id="UP001431656">
    <property type="component" value="Chromosome"/>
</dbReference>
<dbReference type="InterPro" id="IPR059125">
    <property type="entry name" value="Ferritin_actino"/>
</dbReference>
<gene>
    <name evidence="2" type="ORF">brsh051_27310</name>
</gene>
<dbReference type="InterPro" id="IPR012347">
    <property type="entry name" value="Ferritin-like"/>
</dbReference>